<protein>
    <recommendedName>
        <fullName evidence="1">Co-chaperone DjlA N-terminal domain-containing protein</fullName>
    </recommendedName>
</protein>
<evidence type="ECO:0000313" key="2">
    <source>
        <dbReference type="EMBL" id="ROO25953.1"/>
    </source>
</evidence>
<dbReference type="SUPFAM" id="SSF158682">
    <property type="entry name" value="TerB-like"/>
    <property type="match status" value="1"/>
</dbReference>
<dbReference type="Gene3D" id="1.10.3680.10">
    <property type="entry name" value="TerB-like"/>
    <property type="match status" value="1"/>
</dbReference>
<dbReference type="Proteomes" id="UP000285310">
    <property type="component" value="Unassembled WGS sequence"/>
</dbReference>
<sequence length="150" mass="16891">MGLFDRLKDAIQPAAGNARDPERAQRIAAAVLMLEMAHADNNHDPAEYDMIRRQLSAHFGLESGEVEELMTAAAPEAESAVSLYEYLKTLNEGLDEREKREVLEMLWRVAYADNELDAHEEALLRELSDLLYLPHAEFMKAKFAVTGEST</sequence>
<dbReference type="Pfam" id="PF05099">
    <property type="entry name" value="TerB"/>
    <property type="match status" value="1"/>
</dbReference>
<evidence type="ECO:0000259" key="1">
    <source>
        <dbReference type="Pfam" id="PF05099"/>
    </source>
</evidence>
<keyword evidence="3" id="KW-1185">Reference proteome</keyword>
<dbReference type="InterPro" id="IPR029024">
    <property type="entry name" value="TerB-like"/>
</dbReference>
<feature type="domain" description="Co-chaperone DjlA N-terminal" evidence="1">
    <location>
        <begin position="26"/>
        <end position="142"/>
    </location>
</feature>
<comment type="caution">
    <text evidence="2">The sequence shown here is derived from an EMBL/GenBank/DDBJ whole genome shotgun (WGS) entry which is preliminary data.</text>
</comment>
<dbReference type="RefSeq" id="WP_123658880.1">
    <property type="nucleotide sequence ID" value="NZ_AYKG01000041.1"/>
</dbReference>
<evidence type="ECO:0000313" key="3">
    <source>
        <dbReference type="Proteomes" id="UP000285310"/>
    </source>
</evidence>
<dbReference type="InParanoid" id="A0A423PK44"/>
<dbReference type="OrthoDB" id="5294347at2"/>
<organism evidence="2 3">
    <name type="scientific">Salinisphaera japonica YTM-1</name>
    <dbReference type="NCBI Taxonomy" id="1209778"/>
    <lineage>
        <taxon>Bacteria</taxon>
        <taxon>Pseudomonadati</taxon>
        <taxon>Pseudomonadota</taxon>
        <taxon>Gammaproteobacteria</taxon>
        <taxon>Salinisphaerales</taxon>
        <taxon>Salinisphaeraceae</taxon>
        <taxon>Salinisphaera</taxon>
    </lineage>
</organism>
<name>A0A423PK44_9GAMM</name>
<proteinExistence type="predicted"/>
<reference evidence="2 3" key="1">
    <citation type="submission" date="2013-10" db="EMBL/GenBank/DDBJ databases">
        <title>Salinisphaera japonica YTM-1 Genome Sequencing.</title>
        <authorList>
            <person name="Lai Q."/>
            <person name="Li C."/>
            <person name="Shao Z."/>
        </authorList>
    </citation>
    <scope>NUCLEOTIDE SEQUENCE [LARGE SCALE GENOMIC DNA]</scope>
    <source>
        <strain evidence="2 3">YTM-1</strain>
    </source>
</reference>
<dbReference type="CDD" id="cd07313">
    <property type="entry name" value="terB_like_2"/>
    <property type="match status" value="1"/>
</dbReference>
<dbReference type="AlphaFoldDB" id="A0A423PK44"/>
<dbReference type="InterPro" id="IPR007791">
    <property type="entry name" value="DjlA_N"/>
</dbReference>
<gene>
    <name evidence="2" type="ORF">SAJA_12020</name>
</gene>
<dbReference type="EMBL" id="AYKG01000041">
    <property type="protein sequence ID" value="ROO25953.1"/>
    <property type="molecule type" value="Genomic_DNA"/>
</dbReference>
<accession>A0A423PK44</accession>